<dbReference type="Proteomes" id="UP000185783">
    <property type="component" value="Unassembled WGS sequence"/>
</dbReference>
<dbReference type="EMBL" id="LVVZ01000005">
    <property type="protein sequence ID" value="OKL45327.1"/>
    <property type="molecule type" value="Genomic_DNA"/>
</dbReference>
<accession>A0A1U7JKT2</accession>
<keyword evidence="3" id="KW-1185">Reference proteome</keyword>
<feature type="region of interest" description="Disordered" evidence="1">
    <location>
        <begin position="197"/>
        <end position="230"/>
    </location>
</feature>
<evidence type="ECO:0000313" key="2">
    <source>
        <dbReference type="EMBL" id="OKL45327.1"/>
    </source>
</evidence>
<dbReference type="GO" id="GO:0003824">
    <property type="term" value="F:catalytic activity"/>
    <property type="evidence" value="ECO:0007669"/>
    <property type="project" value="InterPro"/>
</dbReference>
<dbReference type="AlphaFoldDB" id="A0A1U7JKT2"/>
<dbReference type="GO" id="GO:0050920">
    <property type="term" value="P:regulation of chemotaxis"/>
    <property type="evidence" value="ECO:0007669"/>
    <property type="project" value="InterPro"/>
</dbReference>
<gene>
    <name evidence="2" type="ORF">A3843_03055</name>
</gene>
<comment type="caution">
    <text evidence="2">The sequence shown here is derived from an EMBL/GenBank/DDBJ whole genome shotgun (WGS) entry which is preliminary data.</text>
</comment>
<feature type="compositionally biased region" description="Polar residues" evidence="1">
    <location>
        <begin position="265"/>
        <end position="288"/>
    </location>
</feature>
<proteinExistence type="predicted"/>
<evidence type="ECO:0000256" key="1">
    <source>
        <dbReference type="SAM" id="MobiDB-lite"/>
    </source>
</evidence>
<name>A0A1U7JKT2_9HYPH</name>
<organism evidence="2 3">
    <name type="scientific">Pseudovibrio exalbescens</name>
    <dbReference type="NCBI Taxonomy" id="197461"/>
    <lineage>
        <taxon>Bacteria</taxon>
        <taxon>Pseudomonadati</taxon>
        <taxon>Pseudomonadota</taxon>
        <taxon>Alphaproteobacteria</taxon>
        <taxon>Hyphomicrobiales</taxon>
        <taxon>Stappiaceae</taxon>
        <taxon>Pseudovibrio</taxon>
    </lineage>
</organism>
<evidence type="ECO:0000313" key="3">
    <source>
        <dbReference type="Proteomes" id="UP000185783"/>
    </source>
</evidence>
<feature type="compositionally biased region" description="Acidic residues" evidence="1">
    <location>
        <begin position="299"/>
        <end position="317"/>
    </location>
</feature>
<sequence length="352" mass="38887">MSLSNHTQISEEQFTALQKALSETAIGRSFLKEHLRRNQAHETKQLLKSVQQLEEYMRSRQFPSEFDSVRLNLYEMNEAIARTKKEIARLKTDNATGDHFAAASNELDAIVSSTENATQAILEAAEAIQESAWTLRENPQDVSQCDAIDEKATEIFMSCSFQDLTGQRTQKVVQVLHYLEERLDRMIRIWGVEGYELDDDDGSEGVKSMDKRPDAHLLNGPQLDGEGVNQSDIDALLNDPKFDLESADDHAARTDEPKAAPADTTPETQQDTASETTATPSTDPQSASADIIPLAQAETDMEDDLDLFEADAVEDAITDAPAPGQTEGTSKPRSNADPLERLSTGERLALFS</sequence>
<dbReference type="GO" id="GO:0009288">
    <property type="term" value="C:bacterial-type flagellum"/>
    <property type="evidence" value="ECO:0007669"/>
    <property type="project" value="InterPro"/>
</dbReference>
<protein>
    <submittedName>
        <fullName evidence="2">Uncharacterized protein</fullName>
    </submittedName>
</protein>
<feature type="region of interest" description="Disordered" evidence="1">
    <location>
        <begin position="248"/>
        <end position="352"/>
    </location>
</feature>
<reference evidence="2 3" key="1">
    <citation type="submission" date="2016-03" db="EMBL/GenBank/DDBJ databases">
        <title>Genome sequence of Nesiotobacter sp. nov., a moderately halophilic alphaproteobacterium isolated from the Yellow Sea, China.</title>
        <authorList>
            <person name="Zhang G."/>
            <person name="Zhang R."/>
        </authorList>
    </citation>
    <scope>NUCLEOTIDE SEQUENCE [LARGE SCALE GENOMIC DNA]</scope>
    <source>
        <strain evidence="2 3">WB1-6</strain>
    </source>
</reference>
<dbReference type="STRING" id="197461.A3843_03055"/>
<feature type="compositionally biased region" description="Basic and acidic residues" evidence="1">
    <location>
        <begin position="248"/>
        <end position="258"/>
    </location>
</feature>
<dbReference type="InterPro" id="IPR007439">
    <property type="entry name" value="Chemotax_Pase_CheZ"/>
</dbReference>
<dbReference type="Pfam" id="PF04344">
    <property type="entry name" value="CheZ"/>
    <property type="match status" value="1"/>
</dbReference>
<dbReference type="RefSeq" id="WP_028480172.1">
    <property type="nucleotide sequence ID" value="NZ_LVVZ01000005.1"/>
</dbReference>
<dbReference type="Gene3D" id="1.10.287.500">
    <property type="entry name" value="Helix hairpin bin"/>
    <property type="match status" value="1"/>
</dbReference>
<dbReference type="SUPFAM" id="SSF75708">
    <property type="entry name" value="Chemotaxis phosphatase CheZ"/>
    <property type="match status" value="1"/>
</dbReference>